<protein>
    <recommendedName>
        <fullName evidence="2">USP domain-containing protein</fullName>
    </recommendedName>
</protein>
<evidence type="ECO:0000313" key="4">
    <source>
        <dbReference type="Proteomes" id="UP000039324"/>
    </source>
</evidence>
<dbReference type="AlphaFoldDB" id="A0A0G4J8L3"/>
<feature type="region of interest" description="Disordered" evidence="1">
    <location>
        <begin position="45"/>
        <end position="112"/>
    </location>
</feature>
<dbReference type="Pfam" id="PF00443">
    <property type="entry name" value="UCH"/>
    <property type="match status" value="1"/>
</dbReference>
<dbReference type="EMBL" id="CDSF01000162">
    <property type="protein sequence ID" value="CEP03973.1"/>
    <property type="molecule type" value="Genomic_DNA"/>
</dbReference>
<dbReference type="GO" id="GO:0016579">
    <property type="term" value="P:protein deubiquitination"/>
    <property type="evidence" value="ECO:0007669"/>
    <property type="project" value="InterPro"/>
</dbReference>
<dbReference type="SUPFAM" id="SSF54001">
    <property type="entry name" value="Cysteine proteinases"/>
    <property type="match status" value="1"/>
</dbReference>
<evidence type="ECO:0000259" key="2">
    <source>
        <dbReference type="PROSITE" id="PS50235"/>
    </source>
</evidence>
<proteinExistence type="predicted"/>
<reference evidence="3 4" key="1">
    <citation type="submission" date="2015-02" db="EMBL/GenBank/DDBJ databases">
        <authorList>
            <person name="Chooi Y.-H."/>
        </authorList>
    </citation>
    <scope>NUCLEOTIDE SEQUENCE [LARGE SCALE GENOMIC DNA]</scope>
    <source>
        <strain evidence="3">E3</strain>
    </source>
</reference>
<accession>A0A0G4J8L3</accession>
<dbReference type="GO" id="GO:0004843">
    <property type="term" value="F:cysteine-type deubiquitinase activity"/>
    <property type="evidence" value="ECO:0007669"/>
    <property type="project" value="InterPro"/>
</dbReference>
<organism evidence="3 4">
    <name type="scientific">Plasmodiophora brassicae</name>
    <name type="common">Clubroot disease agent</name>
    <dbReference type="NCBI Taxonomy" id="37360"/>
    <lineage>
        <taxon>Eukaryota</taxon>
        <taxon>Sar</taxon>
        <taxon>Rhizaria</taxon>
        <taxon>Endomyxa</taxon>
        <taxon>Phytomyxea</taxon>
        <taxon>Plasmodiophorida</taxon>
        <taxon>Plasmodiophoridae</taxon>
        <taxon>Plasmodiophora</taxon>
    </lineage>
</organism>
<dbReference type="InterPro" id="IPR001394">
    <property type="entry name" value="Peptidase_C19_UCH"/>
</dbReference>
<sequence length="454" mass="50171">MSSSESDSDESSRDTSDLCQFDIARERGYLLRALLADTYPSDWCVTQSKRNGAAGRRPNRSRTKARPMKPSTAAPMTLSKGPANKRSRPRAPVGVPSASLTVRPGKRARRPVPHVDREPIENTRRAAQEQRDARSLLPAGISNNDEAGVCRSICYAIAPMQILRALPGWERVSGHAPWVDLNNQVMNRHEDPQVASATLVDLIKVISNADRATRSFDAGQQHDADDFALELLHQMSSYSVTGSNGQPIERAIVGFVEHVVDTCTTCGHATRRPPCELPVVMLGGSRGRTTLAEALVSEHTTTLTRRCSSERPCNSGRDVEHRCTTLRQMKGQVVHGQAMIVRQDPIRIVRERGPDGQLVTMARRKTTVDVVPEAVVQVSDAYFELVGLVDHQGDAHVAGHDEGHYVSWVKQARGGWAFCDTSRVQLYPDVAVACLLRQRVFRLLFYTVMAVRTQ</sequence>
<evidence type="ECO:0000313" key="3">
    <source>
        <dbReference type="EMBL" id="CEP03973.1"/>
    </source>
</evidence>
<name>A0A0G4J8L3_PLABS</name>
<dbReference type="InterPro" id="IPR028889">
    <property type="entry name" value="USP"/>
</dbReference>
<gene>
    <name evidence="3" type="ORF">PBRA_009553</name>
</gene>
<feature type="domain" description="USP" evidence="2">
    <location>
        <begin position="139"/>
        <end position="449"/>
    </location>
</feature>
<dbReference type="Proteomes" id="UP000039324">
    <property type="component" value="Unassembled WGS sequence"/>
</dbReference>
<feature type="compositionally biased region" description="Basic residues" evidence="1">
    <location>
        <begin position="57"/>
        <end position="67"/>
    </location>
</feature>
<dbReference type="PROSITE" id="PS50235">
    <property type="entry name" value="USP_3"/>
    <property type="match status" value="1"/>
</dbReference>
<dbReference type="InterPro" id="IPR038765">
    <property type="entry name" value="Papain-like_cys_pep_sf"/>
</dbReference>
<dbReference type="Gene3D" id="3.90.70.10">
    <property type="entry name" value="Cysteine proteinases"/>
    <property type="match status" value="1"/>
</dbReference>
<keyword evidence="4" id="KW-1185">Reference proteome</keyword>
<evidence type="ECO:0000256" key="1">
    <source>
        <dbReference type="SAM" id="MobiDB-lite"/>
    </source>
</evidence>